<feature type="transmembrane region" description="Helical" evidence="6">
    <location>
        <begin position="69"/>
        <end position="90"/>
    </location>
</feature>
<feature type="transmembrane region" description="Helical" evidence="6">
    <location>
        <begin position="96"/>
        <end position="122"/>
    </location>
</feature>
<comment type="caution">
    <text evidence="8">The sequence shown here is derived from an EMBL/GenBank/DDBJ whole genome shotgun (WGS) entry which is preliminary data.</text>
</comment>
<feature type="domain" description="EamA" evidence="7">
    <location>
        <begin position="160"/>
        <end position="293"/>
    </location>
</feature>
<evidence type="ECO:0000256" key="1">
    <source>
        <dbReference type="ARBA" id="ARBA00004651"/>
    </source>
</evidence>
<keyword evidence="3 6" id="KW-0812">Transmembrane</keyword>
<keyword evidence="2" id="KW-1003">Cell membrane</keyword>
<name>A0A1F7L2G3_9BACT</name>
<dbReference type="SUPFAM" id="SSF103481">
    <property type="entry name" value="Multidrug resistance efflux transporter EmrE"/>
    <property type="match status" value="2"/>
</dbReference>
<dbReference type="InterPro" id="IPR050638">
    <property type="entry name" value="AA-Vitamin_Transporters"/>
</dbReference>
<feature type="transmembrane region" description="Helical" evidence="6">
    <location>
        <begin position="129"/>
        <end position="146"/>
    </location>
</feature>
<feature type="transmembrane region" description="Helical" evidence="6">
    <location>
        <begin position="193"/>
        <end position="212"/>
    </location>
</feature>
<sequence>MKKANKTGPIFIMIASFLWSVDGLLRRSLFSLPAATVVCLEHVVGLVLMTPFYLKRVLKEIRVLNAKEWLVVGILGLFSGALGTIFYTAALAKVNFIQFSVVVLLQQLQPIWAISMAAILLREKISKKFFVWAILAIVASYFVTFKDLRINVTPGNDTLIAAIFALLAGVMWGSTTSFSKILLRKVSFITATYLRFLVAPIFALIILVIFGQTASLANVTLSQWGTLLAITLTTGMVAQLIYYFGLRKTEGKVSAICELVFPASAVIIDFVYFKNPLSVTQILGTIVVLFSIYKVATLKND</sequence>
<evidence type="ECO:0000256" key="4">
    <source>
        <dbReference type="ARBA" id="ARBA00022989"/>
    </source>
</evidence>
<dbReference type="AlphaFoldDB" id="A0A1F7L2G3"/>
<feature type="transmembrane region" description="Helical" evidence="6">
    <location>
        <begin position="279"/>
        <end position="296"/>
    </location>
</feature>
<feature type="transmembrane region" description="Helical" evidence="6">
    <location>
        <begin position="158"/>
        <end position="181"/>
    </location>
</feature>
<keyword evidence="4 6" id="KW-1133">Transmembrane helix</keyword>
<dbReference type="EMBL" id="MGBR01000001">
    <property type="protein sequence ID" value="OGK74342.1"/>
    <property type="molecule type" value="Genomic_DNA"/>
</dbReference>
<evidence type="ECO:0000313" key="9">
    <source>
        <dbReference type="Proteomes" id="UP000177050"/>
    </source>
</evidence>
<evidence type="ECO:0000313" key="8">
    <source>
        <dbReference type="EMBL" id="OGK74342.1"/>
    </source>
</evidence>
<comment type="subcellular location">
    <subcellularLocation>
        <location evidence="1">Cell membrane</location>
        <topology evidence="1">Multi-pass membrane protein</topology>
    </subcellularLocation>
</comment>
<feature type="transmembrane region" description="Helical" evidence="6">
    <location>
        <begin position="224"/>
        <end position="246"/>
    </location>
</feature>
<organism evidence="8 9">
    <name type="scientific">Candidatus Roizmanbacteria bacterium RIFOXYD1_FULL_38_12</name>
    <dbReference type="NCBI Taxonomy" id="1802093"/>
    <lineage>
        <taxon>Bacteria</taxon>
        <taxon>Candidatus Roizmaniibacteriota</taxon>
    </lineage>
</organism>
<dbReference type="PANTHER" id="PTHR32322">
    <property type="entry name" value="INNER MEMBRANE TRANSPORTER"/>
    <property type="match status" value="1"/>
</dbReference>
<dbReference type="Pfam" id="PF00892">
    <property type="entry name" value="EamA"/>
    <property type="match status" value="2"/>
</dbReference>
<evidence type="ECO:0000259" key="7">
    <source>
        <dbReference type="Pfam" id="PF00892"/>
    </source>
</evidence>
<feature type="transmembrane region" description="Helical" evidence="6">
    <location>
        <begin position="7"/>
        <end position="25"/>
    </location>
</feature>
<evidence type="ECO:0000256" key="2">
    <source>
        <dbReference type="ARBA" id="ARBA00022475"/>
    </source>
</evidence>
<dbReference type="InterPro" id="IPR037185">
    <property type="entry name" value="EmrE-like"/>
</dbReference>
<protein>
    <recommendedName>
        <fullName evidence="7">EamA domain-containing protein</fullName>
    </recommendedName>
</protein>
<evidence type="ECO:0000256" key="5">
    <source>
        <dbReference type="ARBA" id="ARBA00023136"/>
    </source>
</evidence>
<feature type="domain" description="EamA" evidence="7">
    <location>
        <begin position="7"/>
        <end position="144"/>
    </location>
</feature>
<gene>
    <name evidence="8" type="ORF">A3K52_04480</name>
</gene>
<evidence type="ECO:0000256" key="3">
    <source>
        <dbReference type="ARBA" id="ARBA00022692"/>
    </source>
</evidence>
<keyword evidence="5 6" id="KW-0472">Membrane</keyword>
<accession>A0A1F7L2G3</accession>
<dbReference type="Proteomes" id="UP000177050">
    <property type="component" value="Unassembled WGS sequence"/>
</dbReference>
<dbReference type="InterPro" id="IPR000620">
    <property type="entry name" value="EamA_dom"/>
</dbReference>
<feature type="transmembrane region" description="Helical" evidence="6">
    <location>
        <begin position="253"/>
        <end position="273"/>
    </location>
</feature>
<proteinExistence type="predicted"/>
<feature type="transmembrane region" description="Helical" evidence="6">
    <location>
        <begin position="31"/>
        <end position="49"/>
    </location>
</feature>
<evidence type="ECO:0000256" key="6">
    <source>
        <dbReference type="SAM" id="Phobius"/>
    </source>
</evidence>
<dbReference type="PANTHER" id="PTHR32322:SF18">
    <property type="entry name" value="S-ADENOSYLMETHIONINE_S-ADENOSYLHOMOCYSTEINE TRANSPORTER"/>
    <property type="match status" value="1"/>
</dbReference>
<reference evidence="8 9" key="1">
    <citation type="journal article" date="2016" name="Nat. Commun.">
        <title>Thousands of microbial genomes shed light on interconnected biogeochemical processes in an aquifer system.</title>
        <authorList>
            <person name="Anantharaman K."/>
            <person name="Brown C.T."/>
            <person name="Hug L.A."/>
            <person name="Sharon I."/>
            <person name="Castelle C.J."/>
            <person name="Probst A.J."/>
            <person name="Thomas B.C."/>
            <person name="Singh A."/>
            <person name="Wilkins M.J."/>
            <person name="Karaoz U."/>
            <person name="Brodie E.L."/>
            <person name="Williams K.H."/>
            <person name="Hubbard S.S."/>
            <person name="Banfield J.F."/>
        </authorList>
    </citation>
    <scope>NUCLEOTIDE SEQUENCE [LARGE SCALE GENOMIC DNA]</scope>
</reference>
<dbReference type="GO" id="GO:0005886">
    <property type="term" value="C:plasma membrane"/>
    <property type="evidence" value="ECO:0007669"/>
    <property type="project" value="UniProtKB-SubCell"/>
</dbReference>